<accession>A0A0N7L722</accession>
<proteinExistence type="predicted"/>
<name>A0A0N7L722_PLAHL</name>
<evidence type="ECO:0000313" key="2">
    <source>
        <dbReference type="Proteomes" id="UP000054928"/>
    </source>
</evidence>
<keyword evidence="2" id="KW-1185">Reference proteome</keyword>
<dbReference type="EMBL" id="CCYD01001742">
    <property type="protein sequence ID" value="CEG45867.1"/>
    <property type="molecule type" value="Genomic_DNA"/>
</dbReference>
<organism evidence="1 2">
    <name type="scientific">Plasmopara halstedii</name>
    <name type="common">Downy mildew of sunflower</name>
    <dbReference type="NCBI Taxonomy" id="4781"/>
    <lineage>
        <taxon>Eukaryota</taxon>
        <taxon>Sar</taxon>
        <taxon>Stramenopiles</taxon>
        <taxon>Oomycota</taxon>
        <taxon>Peronosporomycetes</taxon>
        <taxon>Peronosporales</taxon>
        <taxon>Peronosporaceae</taxon>
        <taxon>Plasmopara</taxon>
    </lineage>
</organism>
<dbReference type="GeneID" id="36397195"/>
<evidence type="ECO:0000313" key="1">
    <source>
        <dbReference type="EMBL" id="CEG45867.1"/>
    </source>
</evidence>
<dbReference type="Proteomes" id="UP000054928">
    <property type="component" value="Unassembled WGS sequence"/>
</dbReference>
<sequence>MSVKTQNGLIFTIQVICLRVNDPHQTKACRPFGILDLENCCITSPPLKGFHAFTSSSKDCF</sequence>
<dbReference type="AlphaFoldDB" id="A0A0N7L722"/>
<dbReference type="RefSeq" id="XP_024582236.1">
    <property type="nucleotide sequence ID" value="XM_024716659.1"/>
</dbReference>
<reference evidence="2" key="1">
    <citation type="submission" date="2014-09" db="EMBL/GenBank/DDBJ databases">
        <authorList>
            <person name="Sharma Rahul"/>
            <person name="Thines Marco"/>
        </authorList>
    </citation>
    <scope>NUCLEOTIDE SEQUENCE [LARGE SCALE GENOMIC DNA]</scope>
</reference>
<protein>
    <submittedName>
        <fullName evidence="1">Uncharacterized protein</fullName>
    </submittedName>
</protein>